<dbReference type="Gene3D" id="3.90.420.10">
    <property type="entry name" value="Oxidoreductase, molybdopterin-binding domain"/>
    <property type="match status" value="1"/>
</dbReference>
<comment type="caution">
    <text evidence="2">The sequence shown here is derived from an EMBL/GenBank/DDBJ whole genome shotgun (WGS) entry which is preliminary data.</text>
</comment>
<gene>
    <name evidence="2" type="ORF">FJM51_02990</name>
</gene>
<proteinExistence type="predicted"/>
<dbReference type="AlphaFoldDB" id="A0A501WUB1"/>
<protein>
    <recommendedName>
        <fullName evidence="1">Oxidoreductase molybdopterin-binding domain-containing protein</fullName>
    </recommendedName>
</protein>
<dbReference type="InterPro" id="IPR036374">
    <property type="entry name" value="OxRdtase_Mopterin-bd_sf"/>
</dbReference>
<evidence type="ECO:0000313" key="3">
    <source>
        <dbReference type="Proteomes" id="UP000319255"/>
    </source>
</evidence>
<dbReference type="SUPFAM" id="SSF56524">
    <property type="entry name" value="Oxidoreductase molybdopterin-binding domain"/>
    <property type="match status" value="1"/>
</dbReference>
<organism evidence="2 3">
    <name type="scientific">Amaricoccus solimangrovi</name>
    <dbReference type="NCBI Taxonomy" id="2589815"/>
    <lineage>
        <taxon>Bacteria</taxon>
        <taxon>Pseudomonadati</taxon>
        <taxon>Pseudomonadota</taxon>
        <taxon>Alphaproteobacteria</taxon>
        <taxon>Rhodobacterales</taxon>
        <taxon>Paracoccaceae</taxon>
        <taxon>Amaricoccus</taxon>
    </lineage>
</organism>
<dbReference type="Proteomes" id="UP000319255">
    <property type="component" value="Unassembled WGS sequence"/>
</dbReference>
<name>A0A501WUB1_9RHOB</name>
<feature type="domain" description="Oxidoreductase molybdopterin-binding" evidence="1">
    <location>
        <begin position="79"/>
        <end position="150"/>
    </location>
</feature>
<dbReference type="Pfam" id="PF00174">
    <property type="entry name" value="Oxidored_molyb"/>
    <property type="match status" value="1"/>
</dbReference>
<dbReference type="InterPro" id="IPR000572">
    <property type="entry name" value="OxRdtase_Mopterin-bd_dom"/>
</dbReference>
<dbReference type="EMBL" id="VFRP01000002">
    <property type="protein sequence ID" value="TPE53008.1"/>
    <property type="molecule type" value="Genomic_DNA"/>
</dbReference>
<sequence>MAVMGGHRFGRSLMALAVALGLGLAGGLAGPGPVLAREAETAALTASPGESGAETSLSLAELRAMPWTTVSTRNLYNDGVVAYAGPLMRDVLARLGLDGADSVICVALNDYEVEIPTADFRDWDVILAMEADGAPLSPRETGPLWIIYPQTDHPELDAPIYNQRLIWQLIRIEAR</sequence>
<reference evidence="2 3" key="1">
    <citation type="submission" date="2019-06" db="EMBL/GenBank/DDBJ databases">
        <title>A novel bacterium of genus Amaricoccus, isolated from marine sediment.</title>
        <authorList>
            <person name="Huang H."/>
            <person name="Mo K."/>
            <person name="Hu Y."/>
        </authorList>
    </citation>
    <scope>NUCLEOTIDE SEQUENCE [LARGE SCALE GENOMIC DNA]</scope>
    <source>
        <strain evidence="2 3">HB172011</strain>
    </source>
</reference>
<dbReference type="OrthoDB" id="9798763at2"/>
<evidence type="ECO:0000259" key="1">
    <source>
        <dbReference type="Pfam" id="PF00174"/>
    </source>
</evidence>
<accession>A0A501WUB1</accession>
<evidence type="ECO:0000313" key="2">
    <source>
        <dbReference type="EMBL" id="TPE53008.1"/>
    </source>
</evidence>
<keyword evidence="3" id="KW-1185">Reference proteome</keyword>